<gene>
    <name evidence="1" type="ORF">O181_025311</name>
</gene>
<proteinExistence type="predicted"/>
<accession>A0A9Q3CIA4</accession>
<keyword evidence="2" id="KW-1185">Reference proteome</keyword>
<reference evidence="1" key="1">
    <citation type="submission" date="2021-03" db="EMBL/GenBank/DDBJ databases">
        <title>Draft genome sequence of rust myrtle Austropuccinia psidii MF-1, a brazilian biotype.</title>
        <authorList>
            <person name="Quecine M.C."/>
            <person name="Pachon D.M.R."/>
            <person name="Bonatelli M.L."/>
            <person name="Correr F.H."/>
            <person name="Franceschini L.M."/>
            <person name="Leite T.F."/>
            <person name="Margarido G.R.A."/>
            <person name="Almeida C.A."/>
            <person name="Ferrarezi J.A."/>
            <person name="Labate C.A."/>
        </authorList>
    </citation>
    <scope>NUCLEOTIDE SEQUENCE</scope>
    <source>
        <strain evidence="1">MF-1</strain>
    </source>
</reference>
<sequence>MGDSPYIFVFDFLSHIDPSIDWMQGMITFNYDHRDYYDSSKSSSNSFSSSKSCAALVGDSRVPSFLSSVHIPSFNSQQSLLSSRDEVLKELQDFGKDNSVSSLHFLLGNVDLTPVSYHDSLEDLWD</sequence>
<evidence type="ECO:0000313" key="2">
    <source>
        <dbReference type="Proteomes" id="UP000765509"/>
    </source>
</evidence>
<organism evidence="1 2">
    <name type="scientific">Austropuccinia psidii MF-1</name>
    <dbReference type="NCBI Taxonomy" id="1389203"/>
    <lineage>
        <taxon>Eukaryota</taxon>
        <taxon>Fungi</taxon>
        <taxon>Dikarya</taxon>
        <taxon>Basidiomycota</taxon>
        <taxon>Pucciniomycotina</taxon>
        <taxon>Pucciniomycetes</taxon>
        <taxon>Pucciniales</taxon>
        <taxon>Sphaerophragmiaceae</taxon>
        <taxon>Austropuccinia</taxon>
    </lineage>
</organism>
<protein>
    <submittedName>
        <fullName evidence="1">Uncharacterized protein</fullName>
    </submittedName>
</protein>
<dbReference type="Proteomes" id="UP000765509">
    <property type="component" value="Unassembled WGS sequence"/>
</dbReference>
<dbReference type="AlphaFoldDB" id="A0A9Q3CIA4"/>
<comment type="caution">
    <text evidence="1">The sequence shown here is derived from an EMBL/GenBank/DDBJ whole genome shotgun (WGS) entry which is preliminary data.</text>
</comment>
<name>A0A9Q3CIA4_9BASI</name>
<evidence type="ECO:0000313" key="1">
    <source>
        <dbReference type="EMBL" id="MBW0485596.1"/>
    </source>
</evidence>
<dbReference type="EMBL" id="AVOT02008243">
    <property type="protein sequence ID" value="MBW0485596.1"/>
    <property type="molecule type" value="Genomic_DNA"/>
</dbReference>